<protein>
    <submittedName>
        <fullName evidence="1">Uncharacterized protein</fullName>
    </submittedName>
</protein>
<proteinExistence type="predicted"/>
<organism evidence="1 2">
    <name type="scientific">Xanthomonas oryzae pv. oryzicola (strain BLS256)</name>
    <dbReference type="NCBI Taxonomy" id="383407"/>
    <lineage>
        <taxon>Bacteria</taxon>
        <taxon>Pseudomonadati</taxon>
        <taxon>Pseudomonadota</taxon>
        <taxon>Gammaproteobacteria</taxon>
        <taxon>Lysobacterales</taxon>
        <taxon>Lysobacteraceae</taxon>
        <taxon>Xanthomonas</taxon>
    </lineage>
</organism>
<evidence type="ECO:0000313" key="1">
    <source>
        <dbReference type="EMBL" id="AEQ98566.1"/>
    </source>
</evidence>
<dbReference type="KEGG" id="xor:XOC_4507"/>
<dbReference type="HOGENOM" id="CLU_2756860_0_0_6"/>
<dbReference type="EMBL" id="CP003057">
    <property type="protein sequence ID" value="AEQ98566.1"/>
    <property type="molecule type" value="Genomic_DNA"/>
</dbReference>
<dbReference type="AlphaFoldDB" id="G7TB59"/>
<sequence>MLAHAAKGSSAARPWSCGRGWALCGRQSWQCPASAMGCGCPQRSRLRAARAVTWCGRAGAGGAIAPPARQ</sequence>
<dbReference type="Proteomes" id="UP000008851">
    <property type="component" value="Chromosome"/>
</dbReference>
<accession>G7TB59</accession>
<name>G7TB59_XANOB</name>
<evidence type="ECO:0000313" key="2">
    <source>
        <dbReference type="Proteomes" id="UP000008851"/>
    </source>
</evidence>
<reference evidence="1 2" key="1">
    <citation type="journal article" date="2011" name="J. Bacteriol.">
        <title>Two new complete genome sequences offer insight into host and tissue specificity of plant pathogenic Xanthomonas spp.</title>
        <authorList>
            <person name="Bogdanove A.J."/>
            <person name="Koebnik R."/>
            <person name="Lu H."/>
            <person name="Furutani A."/>
            <person name="Angiuoli S.V."/>
            <person name="Patil P.B."/>
            <person name="Van Sluys M.A."/>
            <person name="Ryan R.P."/>
            <person name="Meyer D.F."/>
            <person name="Han S.W."/>
            <person name="Aparna G."/>
            <person name="Rajaram M."/>
            <person name="Delcher A.L."/>
            <person name="Phillippy A.M."/>
            <person name="Puiu D."/>
            <person name="Schatz M.C."/>
            <person name="Shumway M."/>
            <person name="Sommer D.D."/>
            <person name="Trapnell C."/>
            <person name="Benahmed F."/>
            <person name="Dimitrov G."/>
            <person name="Madupu R."/>
            <person name="Radune D."/>
            <person name="Sullivan S."/>
            <person name="Jha G."/>
            <person name="Ishihara H."/>
            <person name="Lee S.W."/>
            <person name="Pandey A."/>
            <person name="Sharma V."/>
            <person name="Sriariyanun M."/>
            <person name="Szurek B."/>
            <person name="Vera-Cruz C.M."/>
            <person name="Dorman K.S."/>
            <person name="Ronald P.C."/>
            <person name="Verdier V."/>
            <person name="Dow J.M."/>
            <person name="Sonti R.V."/>
            <person name="Tsuge S."/>
            <person name="Brendel V.P."/>
            <person name="Rabinowicz P.D."/>
            <person name="Leach J.E."/>
            <person name="White F.F."/>
            <person name="Salzberg S.L."/>
        </authorList>
    </citation>
    <scope>NUCLEOTIDE SEQUENCE [LARGE SCALE GENOMIC DNA]</scope>
    <source>
        <strain evidence="1 2">BLS256</strain>
    </source>
</reference>
<gene>
    <name evidence="1" type="ORF">XOC_4507</name>
</gene>